<keyword evidence="8" id="KW-1278">Translocase</keyword>
<dbReference type="PRINTS" id="PR01165">
    <property type="entry name" value="CYCOXIDASEI"/>
</dbReference>
<dbReference type="GO" id="GO:0022904">
    <property type="term" value="P:respiratory electron transport chain"/>
    <property type="evidence" value="ECO:0007669"/>
    <property type="project" value="TreeGrafter"/>
</dbReference>
<dbReference type="PANTHER" id="PTHR10422">
    <property type="entry name" value="CYTOCHROME C OXIDASE SUBUNIT 1"/>
    <property type="match status" value="1"/>
</dbReference>
<comment type="pathway">
    <text evidence="2 16">Energy metabolism; oxidative phosphorylation.</text>
</comment>
<comment type="function">
    <text evidence="16">Cytochrome c oxidase is the component of the respiratory chain that catalyzes the reduction of oxygen to water. Subunits 1-3 form the functional core of the enzyme complex. CO I is the catalytic subunit of the enzyme. Electrons originating in cytochrome c are transferred via the copper A center of subunit 2 and heme A of subunit 1 to the bimetallic center formed by heme A3 and copper B.</text>
</comment>
<evidence type="ECO:0000256" key="17">
    <source>
        <dbReference type="SAM" id="MobiDB-lite"/>
    </source>
</evidence>
<feature type="transmembrane region" description="Helical" evidence="16">
    <location>
        <begin position="36"/>
        <end position="55"/>
    </location>
</feature>
<dbReference type="InterPro" id="IPR000883">
    <property type="entry name" value="Cyt_C_Oxase_1"/>
</dbReference>
<keyword evidence="9 15" id="KW-0249">Electron transport</keyword>
<feature type="transmembrane region" description="Helical" evidence="16">
    <location>
        <begin position="383"/>
        <end position="405"/>
    </location>
</feature>
<keyword evidence="11 16" id="KW-0408">Iron</keyword>
<evidence type="ECO:0000256" key="5">
    <source>
        <dbReference type="ARBA" id="ARBA00022660"/>
    </source>
</evidence>
<evidence type="ECO:0000256" key="1">
    <source>
        <dbReference type="ARBA" id="ARBA00004141"/>
    </source>
</evidence>
<evidence type="ECO:0000313" key="20">
    <source>
        <dbReference type="Proteomes" id="UP000587586"/>
    </source>
</evidence>
<keyword evidence="5 15" id="KW-0679">Respiratory chain</keyword>
<dbReference type="InterPro" id="IPR023616">
    <property type="entry name" value="Cyt_c_oxase-like_su1_dom"/>
</dbReference>
<feature type="transmembrane region" description="Helical" evidence="16">
    <location>
        <begin position="243"/>
        <end position="267"/>
    </location>
</feature>
<feature type="domain" description="Cytochrome oxidase subunit I profile" evidence="18">
    <location>
        <begin position="15"/>
        <end position="524"/>
    </location>
</feature>
<dbReference type="PROSITE" id="PS50855">
    <property type="entry name" value="COX1"/>
    <property type="match status" value="1"/>
</dbReference>
<feature type="transmembrane region" description="Helical" evidence="16">
    <location>
        <begin position="351"/>
        <end position="371"/>
    </location>
</feature>
<comment type="catalytic activity">
    <reaction evidence="14 16">
        <text>4 Fe(II)-[cytochrome c] + O2 + 8 H(+)(in) = 4 Fe(III)-[cytochrome c] + 2 H2O + 4 H(+)(out)</text>
        <dbReference type="Rhea" id="RHEA:11436"/>
        <dbReference type="Rhea" id="RHEA-COMP:10350"/>
        <dbReference type="Rhea" id="RHEA-COMP:14399"/>
        <dbReference type="ChEBI" id="CHEBI:15377"/>
        <dbReference type="ChEBI" id="CHEBI:15378"/>
        <dbReference type="ChEBI" id="CHEBI:15379"/>
        <dbReference type="ChEBI" id="CHEBI:29033"/>
        <dbReference type="ChEBI" id="CHEBI:29034"/>
        <dbReference type="EC" id="7.1.1.9"/>
    </reaction>
</comment>
<dbReference type="PANTHER" id="PTHR10422:SF18">
    <property type="entry name" value="CYTOCHROME C OXIDASE SUBUNIT 1"/>
    <property type="match status" value="1"/>
</dbReference>
<dbReference type="RefSeq" id="WP_183362342.1">
    <property type="nucleotide sequence ID" value="NZ_BLXZ01000007.1"/>
</dbReference>
<dbReference type="EMBL" id="BLXZ01000007">
    <property type="protein sequence ID" value="GFO69756.1"/>
    <property type="molecule type" value="Genomic_DNA"/>
</dbReference>
<comment type="subcellular location">
    <subcellularLocation>
        <location evidence="16">Cell membrane</location>
        <topology evidence="16">Multi-pass membrane protein</topology>
    </subcellularLocation>
    <subcellularLocation>
        <location evidence="1">Membrane</location>
        <topology evidence="1">Multi-pass membrane protein</topology>
    </subcellularLocation>
</comment>
<feature type="transmembrane region" description="Helical" evidence="16">
    <location>
        <begin position="425"/>
        <end position="444"/>
    </location>
</feature>
<dbReference type="AlphaFoldDB" id="A0A6V8NB69"/>
<evidence type="ECO:0000256" key="11">
    <source>
        <dbReference type="ARBA" id="ARBA00023004"/>
    </source>
</evidence>
<protein>
    <recommendedName>
        <fullName evidence="16">Cytochrome c oxidase subunit 1</fullName>
        <ecNumber evidence="16">7.1.1.9</ecNumber>
    </recommendedName>
</protein>
<keyword evidence="12 16" id="KW-0186">Copper</keyword>
<dbReference type="InterPro" id="IPR014241">
    <property type="entry name" value="Cyt_c_oxidase_su1_bac"/>
</dbReference>
<keyword evidence="7 16" id="KW-0479">Metal-binding</keyword>
<evidence type="ECO:0000256" key="2">
    <source>
        <dbReference type="ARBA" id="ARBA00004673"/>
    </source>
</evidence>
<keyword evidence="16" id="KW-1003">Cell membrane</keyword>
<keyword evidence="13 16" id="KW-0472">Membrane</keyword>
<dbReference type="Pfam" id="PF00115">
    <property type="entry name" value="COX1"/>
    <property type="match status" value="1"/>
</dbReference>
<dbReference type="Proteomes" id="UP000587586">
    <property type="component" value="Unassembled WGS sequence"/>
</dbReference>
<feature type="region of interest" description="Disordered" evidence="17">
    <location>
        <begin position="507"/>
        <end position="540"/>
    </location>
</feature>
<keyword evidence="20" id="KW-1185">Reference proteome</keyword>
<feature type="transmembrane region" description="Helical" evidence="16">
    <location>
        <begin position="196"/>
        <end position="223"/>
    </location>
</feature>
<feature type="transmembrane region" description="Helical" evidence="16">
    <location>
        <begin position="75"/>
        <end position="105"/>
    </location>
</feature>
<evidence type="ECO:0000256" key="3">
    <source>
        <dbReference type="ARBA" id="ARBA00022448"/>
    </source>
</evidence>
<evidence type="ECO:0000256" key="14">
    <source>
        <dbReference type="ARBA" id="ARBA00047816"/>
    </source>
</evidence>
<dbReference type="PROSITE" id="PS00077">
    <property type="entry name" value="COX1_CUB"/>
    <property type="match status" value="1"/>
</dbReference>
<dbReference type="GO" id="GO:0046872">
    <property type="term" value="F:metal ion binding"/>
    <property type="evidence" value="ECO:0007669"/>
    <property type="project" value="UniProtKB-KW"/>
</dbReference>
<comment type="caution">
    <text evidence="19">The sequence shown here is derived from an EMBL/GenBank/DDBJ whole genome shotgun (WGS) entry which is preliminary data.</text>
</comment>
<feature type="transmembrane region" description="Helical" evidence="16">
    <location>
        <begin position="464"/>
        <end position="485"/>
    </location>
</feature>
<evidence type="ECO:0000256" key="8">
    <source>
        <dbReference type="ARBA" id="ARBA00022967"/>
    </source>
</evidence>
<dbReference type="EC" id="7.1.1.9" evidence="16"/>
<organism evidence="19 20">
    <name type="scientific">Geomonas limicola</name>
    <dbReference type="NCBI Taxonomy" id="2740186"/>
    <lineage>
        <taxon>Bacteria</taxon>
        <taxon>Pseudomonadati</taxon>
        <taxon>Thermodesulfobacteriota</taxon>
        <taxon>Desulfuromonadia</taxon>
        <taxon>Geobacterales</taxon>
        <taxon>Geobacteraceae</taxon>
        <taxon>Geomonas</taxon>
    </lineage>
</organism>
<feature type="transmembrane region" description="Helical" evidence="16">
    <location>
        <begin position="312"/>
        <end position="330"/>
    </location>
</feature>
<keyword evidence="3 15" id="KW-0813">Transport</keyword>
<dbReference type="UniPathway" id="UPA00705"/>
<evidence type="ECO:0000259" key="18">
    <source>
        <dbReference type="PROSITE" id="PS50855"/>
    </source>
</evidence>
<feature type="transmembrane region" description="Helical" evidence="16">
    <location>
        <begin position="279"/>
        <end position="300"/>
    </location>
</feature>
<reference evidence="20" key="1">
    <citation type="submission" date="2020-06" db="EMBL/GenBank/DDBJ databases">
        <title>Draft genomic sequecing of Geomonas sp. Red745.</title>
        <authorList>
            <person name="Itoh H."/>
            <person name="Xu Z.X."/>
            <person name="Ushijima N."/>
            <person name="Masuda Y."/>
            <person name="Shiratori Y."/>
            <person name="Senoo K."/>
        </authorList>
    </citation>
    <scope>NUCLEOTIDE SEQUENCE [LARGE SCALE GENOMIC DNA]</scope>
    <source>
        <strain evidence="20">Red745</strain>
    </source>
</reference>
<evidence type="ECO:0000256" key="13">
    <source>
        <dbReference type="ARBA" id="ARBA00023136"/>
    </source>
</evidence>
<dbReference type="GO" id="GO:0005886">
    <property type="term" value="C:plasma membrane"/>
    <property type="evidence" value="ECO:0007669"/>
    <property type="project" value="UniProtKB-SubCell"/>
</dbReference>
<keyword evidence="10 16" id="KW-1133">Transmembrane helix</keyword>
<evidence type="ECO:0000256" key="12">
    <source>
        <dbReference type="ARBA" id="ARBA00023008"/>
    </source>
</evidence>
<dbReference type="NCBIfam" id="TIGR02891">
    <property type="entry name" value="CtaD_CoxA"/>
    <property type="match status" value="1"/>
</dbReference>
<evidence type="ECO:0000256" key="4">
    <source>
        <dbReference type="ARBA" id="ARBA00022617"/>
    </source>
</evidence>
<dbReference type="GO" id="GO:0015990">
    <property type="term" value="P:electron transport coupled proton transport"/>
    <property type="evidence" value="ECO:0007669"/>
    <property type="project" value="InterPro"/>
</dbReference>
<dbReference type="Gene3D" id="1.20.210.10">
    <property type="entry name" value="Cytochrome c oxidase-like, subunit I domain"/>
    <property type="match status" value="1"/>
</dbReference>
<evidence type="ECO:0000256" key="15">
    <source>
        <dbReference type="RuleBase" id="RU000370"/>
    </source>
</evidence>
<keyword evidence="6 15" id="KW-0812">Transmembrane</keyword>
<dbReference type="GO" id="GO:0006119">
    <property type="term" value="P:oxidative phosphorylation"/>
    <property type="evidence" value="ECO:0007669"/>
    <property type="project" value="UniProtKB-UniPathway"/>
</dbReference>
<sequence>MADHATSSLPGDRGYLSEQGWRSWALTMDHKRIGVMYIWTTLGFFVVAGILALLLRLKLLVPGPALFSDHTYNVLFTMHGAMIIFLFIIPAIPSALGNFFIPLLIGCRDVAFPRLNLFSYWIFVAGILVTVGTLVAPMDTGWTFYTPYSTRTSAAVTSLSFGLFLIGMSSILTGLNFIVTIHTMRAPGMSWYRMPLFIWAMYATSVIQVLSTPVIGITFLLLAAERVFGIGIFDPAKGGDPLLFQHFFWFYSHPVVYVMILPAMGIVSEVVPVFARKPIFGYKAIAYSALAIAFIGFLVWGHHMFVSGMSTISGVIFSFLTFFVAVPTGIKIFNWIATLYKGSISFDSPMLYALSFIFLFIIGGLTGLFLGSLATDVHVHDTYFLVAHFHYTMMGGTVMGLFAGLHYWFPKMTGRMFNETWAKNAWWLVVAGFNITFFPMFILGMQGMPRRYAEYPAKYQPLNVVATVGSWFLALGVIIMFANFVRSLRNGEPAPDNPWRGLTLEWQTSSPPPEENFHEIPTVTDWPYGYGNRNEASRDH</sequence>
<evidence type="ECO:0000313" key="19">
    <source>
        <dbReference type="EMBL" id="GFO69756.1"/>
    </source>
</evidence>
<feature type="transmembrane region" description="Helical" evidence="16">
    <location>
        <begin position="117"/>
        <end position="138"/>
    </location>
</feature>
<gene>
    <name evidence="19" type="primary">coxA_2</name>
    <name evidence="19" type="ORF">GMLC_33350</name>
</gene>
<proteinExistence type="inferred from homology"/>
<dbReference type="InterPro" id="IPR036927">
    <property type="entry name" value="Cyt_c_oxase-like_su1_sf"/>
</dbReference>
<keyword evidence="4 15" id="KW-0349">Heme</keyword>
<comment type="similarity">
    <text evidence="15">Belongs to the heme-copper respiratory oxidase family.</text>
</comment>
<dbReference type="SUPFAM" id="SSF81442">
    <property type="entry name" value="Cytochrome c oxidase subunit I-like"/>
    <property type="match status" value="1"/>
</dbReference>
<dbReference type="InterPro" id="IPR023615">
    <property type="entry name" value="Cyt_c_Oxase_su1_BS"/>
</dbReference>
<evidence type="ECO:0000256" key="7">
    <source>
        <dbReference type="ARBA" id="ARBA00022723"/>
    </source>
</evidence>
<evidence type="ECO:0000256" key="16">
    <source>
        <dbReference type="RuleBase" id="RU363061"/>
    </source>
</evidence>
<name>A0A6V8NB69_9BACT</name>
<evidence type="ECO:0000256" key="6">
    <source>
        <dbReference type="ARBA" id="ARBA00022692"/>
    </source>
</evidence>
<evidence type="ECO:0000256" key="9">
    <source>
        <dbReference type="ARBA" id="ARBA00022982"/>
    </source>
</evidence>
<dbReference type="GO" id="GO:0020037">
    <property type="term" value="F:heme binding"/>
    <property type="evidence" value="ECO:0007669"/>
    <property type="project" value="InterPro"/>
</dbReference>
<dbReference type="GO" id="GO:0004129">
    <property type="term" value="F:cytochrome-c oxidase activity"/>
    <property type="evidence" value="ECO:0007669"/>
    <property type="project" value="UniProtKB-EC"/>
</dbReference>
<accession>A0A6V8NB69</accession>
<evidence type="ECO:0000256" key="10">
    <source>
        <dbReference type="ARBA" id="ARBA00022989"/>
    </source>
</evidence>
<feature type="transmembrane region" description="Helical" evidence="16">
    <location>
        <begin position="158"/>
        <end position="184"/>
    </location>
</feature>